<proteinExistence type="predicted"/>
<gene>
    <name evidence="3" type="ORF">Q8947_14225</name>
</gene>
<dbReference type="EMBL" id="JAUZQE010000056">
    <property type="protein sequence ID" value="MDR4127132.1"/>
    <property type="molecule type" value="Genomic_DNA"/>
</dbReference>
<feature type="domain" description="Phasin" evidence="2">
    <location>
        <begin position="8"/>
        <end position="105"/>
    </location>
</feature>
<evidence type="ECO:0000313" key="4">
    <source>
        <dbReference type="Proteomes" id="UP001232156"/>
    </source>
</evidence>
<keyword evidence="4" id="KW-1185">Reference proteome</keyword>
<dbReference type="InterPro" id="IPR018968">
    <property type="entry name" value="Phasin"/>
</dbReference>
<comment type="caution">
    <text evidence="3">The sequence shown here is derived from an EMBL/GenBank/DDBJ whole genome shotgun (WGS) entry which is preliminary data.</text>
</comment>
<accession>A0ABU1DA47</accession>
<dbReference type="InterPro" id="IPR010127">
    <property type="entry name" value="Phasin_subfam-1"/>
</dbReference>
<dbReference type="RefSeq" id="WP_165279276.1">
    <property type="nucleotide sequence ID" value="NZ_JAUZQE010000056.1"/>
</dbReference>
<dbReference type="NCBIfam" id="TIGR01841">
    <property type="entry name" value="phasin"/>
    <property type="match status" value="1"/>
</dbReference>
<dbReference type="Proteomes" id="UP001232156">
    <property type="component" value="Unassembled WGS sequence"/>
</dbReference>
<evidence type="ECO:0000259" key="2">
    <source>
        <dbReference type="Pfam" id="PF09361"/>
    </source>
</evidence>
<evidence type="ECO:0000313" key="3">
    <source>
        <dbReference type="EMBL" id="MDR4127132.1"/>
    </source>
</evidence>
<feature type="region of interest" description="Disordered" evidence="1">
    <location>
        <begin position="176"/>
        <end position="195"/>
    </location>
</feature>
<protein>
    <submittedName>
        <fullName evidence="3">Phasin family protein</fullName>
    </submittedName>
</protein>
<dbReference type="Pfam" id="PF09361">
    <property type="entry name" value="Phasin_2"/>
    <property type="match status" value="1"/>
</dbReference>
<sequence length="195" mass="20401">MSSVPQHILANQKATVDNFLAIQEAVFNGFEKLVDLNLKVARASLDEASQKTQEALSVKDVQEAVNFASGLVQPGSDKITAYGKQVYDIVSGVQSTLTKLTEEQIAQAQRQLDETIDQIAKNAPTGSEGAVALMKSSLATATSAYESAAKVARQATDAAESNFAAAANATIKAANDAAEATKTATRARRAPASEA</sequence>
<organism evidence="3 4">
    <name type="scientific">Yanghanlia caeni</name>
    <dbReference type="NCBI Taxonomy" id="3064283"/>
    <lineage>
        <taxon>Bacteria</taxon>
        <taxon>Pseudomonadati</taxon>
        <taxon>Pseudomonadota</taxon>
        <taxon>Betaproteobacteria</taxon>
        <taxon>Burkholderiales</taxon>
        <taxon>Alcaligenaceae</taxon>
        <taxon>Yanghanlia</taxon>
    </lineage>
</organism>
<evidence type="ECO:0000256" key="1">
    <source>
        <dbReference type="SAM" id="MobiDB-lite"/>
    </source>
</evidence>
<name>A0ABU1DA47_9BURK</name>
<reference evidence="3 4" key="1">
    <citation type="submission" date="2023-08" db="EMBL/GenBank/DDBJ databases">
        <title>Alcaligenaceae gen. nov., a novel taxon isolated from the sludge of Yixing Pesticide Factory.</title>
        <authorList>
            <person name="Ruan L."/>
        </authorList>
    </citation>
    <scope>NUCLEOTIDE SEQUENCE [LARGE SCALE GENOMIC DNA]</scope>
    <source>
        <strain evidence="3 4">LG-2</strain>
    </source>
</reference>